<dbReference type="InterPro" id="IPR006602">
    <property type="entry name" value="DM10_dom"/>
</dbReference>
<keyword evidence="6" id="KW-0966">Cell projection</keyword>
<dbReference type="GO" id="GO:0060285">
    <property type="term" value="P:cilium-dependent cell motility"/>
    <property type="evidence" value="ECO:0007669"/>
    <property type="project" value="TreeGrafter"/>
</dbReference>
<feature type="domain" description="DM10" evidence="7">
    <location>
        <begin position="90"/>
        <end position="197"/>
    </location>
</feature>
<comment type="subcellular location">
    <subcellularLocation>
        <location evidence="1">Cell projection</location>
        <location evidence="1">Cilium</location>
    </subcellularLocation>
    <subcellularLocation>
        <location evidence="2">Cytoplasm</location>
        <location evidence="2">Cytoskeleton</location>
    </subcellularLocation>
</comment>
<evidence type="ECO:0000259" key="7">
    <source>
        <dbReference type="PROSITE" id="PS51336"/>
    </source>
</evidence>
<dbReference type="OMA" id="SCGEEMM"/>
<protein>
    <recommendedName>
        <fullName evidence="7">DM10 domain-containing protein</fullName>
    </recommendedName>
</protein>
<dbReference type="FunFam" id="2.30.29.170:FF:000004">
    <property type="entry name" value="EF-hand domain containing 2"/>
    <property type="match status" value="1"/>
</dbReference>
<dbReference type="GO" id="GO:0000281">
    <property type="term" value="P:mitotic cytokinesis"/>
    <property type="evidence" value="ECO:0007669"/>
    <property type="project" value="TreeGrafter"/>
</dbReference>
<evidence type="ECO:0000313" key="8">
    <source>
        <dbReference type="EMBL" id="KRX10772.1"/>
    </source>
</evidence>
<evidence type="ECO:0000256" key="3">
    <source>
        <dbReference type="ARBA" id="ARBA00022490"/>
    </source>
</evidence>
<keyword evidence="5" id="KW-0206">Cytoskeleton</keyword>
<keyword evidence="9" id="KW-1185">Reference proteome</keyword>
<reference evidence="8 9" key="1">
    <citation type="journal article" date="2015" name="Sci. Rep.">
        <title>Genome of the facultative scuticociliatosis pathogen Pseudocohnilembus persalinus provides insight into its virulence through horizontal gene transfer.</title>
        <authorList>
            <person name="Xiong J."/>
            <person name="Wang G."/>
            <person name="Cheng J."/>
            <person name="Tian M."/>
            <person name="Pan X."/>
            <person name="Warren A."/>
            <person name="Jiang C."/>
            <person name="Yuan D."/>
            <person name="Miao W."/>
        </authorList>
    </citation>
    <scope>NUCLEOTIDE SEQUENCE [LARGE SCALE GENOMIC DNA]</scope>
    <source>
        <strain evidence="8">36N120E</strain>
    </source>
</reference>
<accession>A0A0V0R8F6</accession>
<comment type="caution">
    <text evidence="8">The sequence shown here is derived from an EMBL/GenBank/DDBJ whole genome shotgun (WGS) entry which is preliminary data.</text>
</comment>
<dbReference type="FunFam" id="2.30.29.170:FF:000002">
    <property type="entry name" value="EF-hand domain (C-terminal) containing 1"/>
    <property type="match status" value="1"/>
</dbReference>
<dbReference type="GO" id="GO:0072686">
    <property type="term" value="C:mitotic spindle"/>
    <property type="evidence" value="ECO:0007669"/>
    <property type="project" value="TreeGrafter"/>
</dbReference>
<dbReference type="InterPro" id="IPR040193">
    <property type="entry name" value="EFHC1/EFHC2/EFHB"/>
</dbReference>
<dbReference type="PANTHER" id="PTHR12086">
    <property type="entry name" value="EF-HAND DOMAIN C-TERMINAL CONTAINING PROTEIN"/>
    <property type="match status" value="1"/>
</dbReference>
<dbReference type="AlphaFoldDB" id="A0A0V0R8F6"/>
<dbReference type="Gene3D" id="1.10.238.10">
    <property type="entry name" value="EF-hand"/>
    <property type="match status" value="1"/>
</dbReference>
<keyword evidence="3" id="KW-0963">Cytoplasm</keyword>
<dbReference type="Proteomes" id="UP000054937">
    <property type="component" value="Unassembled WGS sequence"/>
</dbReference>
<feature type="domain" description="DM10" evidence="7">
    <location>
        <begin position="422"/>
        <end position="522"/>
    </location>
</feature>
<dbReference type="GO" id="GO:0043014">
    <property type="term" value="F:alpha-tubulin binding"/>
    <property type="evidence" value="ECO:0007669"/>
    <property type="project" value="TreeGrafter"/>
</dbReference>
<organism evidence="8 9">
    <name type="scientific">Pseudocohnilembus persalinus</name>
    <name type="common">Ciliate</name>
    <dbReference type="NCBI Taxonomy" id="266149"/>
    <lineage>
        <taxon>Eukaryota</taxon>
        <taxon>Sar</taxon>
        <taxon>Alveolata</taxon>
        <taxon>Ciliophora</taxon>
        <taxon>Intramacronucleata</taxon>
        <taxon>Oligohymenophorea</taxon>
        <taxon>Scuticociliatia</taxon>
        <taxon>Philasterida</taxon>
        <taxon>Pseudocohnilembidae</taxon>
        <taxon>Pseudocohnilembus</taxon>
    </lineage>
</organism>
<dbReference type="PANTHER" id="PTHR12086:SF9">
    <property type="entry name" value="EF-HAND DOMAIN-CONTAINING PROTEIN 1"/>
    <property type="match status" value="1"/>
</dbReference>
<dbReference type="Pfam" id="PF06565">
    <property type="entry name" value="DM10_dom"/>
    <property type="match status" value="3"/>
</dbReference>
<gene>
    <name evidence="8" type="ORF">PPERSA_00942</name>
</gene>
<evidence type="ECO:0000313" key="9">
    <source>
        <dbReference type="Proteomes" id="UP000054937"/>
    </source>
</evidence>
<dbReference type="OrthoDB" id="6360546at2759"/>
<dbReference type="InParanoid" id="A0A0V0R8F6"/>
<dbReference type="EMBL" id="LDAU01000019">
    <property type="protein sequence ID" value="KRX10772.1"/>
    <property type="molecule type" value="Genomic_DNA"/>
</dbReference>
<proteinExistence type="predicted"/>
<dbReference type="SUPFAM" id="SSF47473">
    <property type="entry name" value="EF-hand"/>
    <property type="match status" value="1"/>
</dbReference>
<dbReference type="InterPro" id="IPR011992">
    <property type="entry name" value="EF-hand-dom_pair"/>
</dbReference>
<dbReference type="GO" id="GO:0005930">
    <property type="term" value="C:axoneme"/>
    <property type="evidence" value="ECO:0007669"/>
    <property type="project" value="TreeGrafter"/>
</dbReference>
<dbReference type="PROSITE" id="PS51336">
    <property type="entry name" value="DM10"/>
    <property type="match status" value="3"/>
</dbReference>
<evidence type="ECO:0000256" key="6">
    <source>
        <dbReference type="ARBA" id="ARBA00023273"/>
    </source>
</evidence>
<dbReference type="Gene3D" id="2.30.29.170">
    <property type="match status" value="3"/>
</dbReference>
<evidence type="ECO:0000256" key="5">
    <source>
        <dbReference type="ARBA" id="ARBA00023212"/>
    </source>
</evidence>
<feature type="domain" description="DM10" evidence="7">
    <location>
        <begin position="254"/>
        <end position="366"/>
    </location>
</feature>
<dbReference type="SMART" id="SM00676">
    <property type="entry name" value="DM10"/>
    <property type="match status" value="3"/>
</dbReference>
<evidence type="ECO:0000256" key="4">
    <source>
        <dbReference type="ARBA" id="ARBA00022737"/>
    </source>
</evidence>
<sequence>MTSLNLPKTVPMLPGLMFQDTLKDNNHKTQQFNLINNTQCEKTNYIQEDHDPALLDSLRMKTPQDLTVGQRQQPINDYIPRIQPPWLKYDRQVLKFECFFQESVIENSLENYRIRPCSIYYYLSDGTIHVNEPRVKNSGITQGIFIKRQKVPKKLGEYDQYYTWKDLNIGMNINLFERVFRITNADSFTREFYEYMGQPLQAAEQIPKDNFSTHMELKDIKIPPPDLKEYKEYNEVKLGGGHPNGGLHKYLENDRKVLSFNVYWNDTSLEGGLNFYILNLFLADDTMEIKEVRTNNSGKDPFPLLLNRQKVPKKAIQTIYPGMTLKKEQFYTPDDLTIGNTIVVFGKQLHIYDCDEFTKEWYQVNKGINQVPISLPTNKGKQFYQPLPPYNGYGSHEDSLGSVYALQPKAPKKDINKMYTQDQYILRFEARLLSENKEDNQRQFIISFFCGDDSIMVYEIADKNSGIWKGKFLEKMKHLNPITGKPYTEKDFQIGETIKLNVYNFQLIRADEYTHKYMKSKPHIFKEADISQVIERVKSFARNYPNYNAFLIDLVGKLDQTGRGEISFDELANGMRDLKIYLTYQELYTLMRHFDKQGKWRLDMQELFVGLGGQKSRY</sequence>
<name>A0A0V0R8F6_PSEPJ</name>
<dbReference type="GO" id="GO:0007052">
    <property type="term" value="P:mitotic spindle organization"/>
    <property type="evidence" value="ECO:0007669"/>
    <property type="project" value="TreeGrafter"/>
</dbReference>
<keyword evidence="4" id="KW-0677">Repeat</keyword>
<evidence type="ECO:0000256" key="1">
    <source>
        <dbReference type="ARBA" id="ARBA00004138"/>
    </source>
</evidence>
<evidence type="ECO:0000256" key="2">
    <source>
        <dbReference type="ARBA" id="ARBA00004245"/>
    </source>
</evidence>